<dbReference type="Proteomes" id="UP000294613">
    <property type="component" value="Unassembled WGS sequence"/>
</dbReference>
<dbReference type="PANTHER" id="PTHR36180:SF1">
    <property type="entry name" value="ANTA_ANTB ANTIREPRESSOR DOMAIN-CONTAINING PROTEIN"/>
    <property type="match status" value="1"/>
</dbReference>
<feature type="domain" description="ORF6C" evidence="2">
    <location>
        <begin position="129"/>
        <end position="234"/>
    </location>
</feature>
<sequence length="246" mass="28152">MNKLEIIENELVPVYETSTGEKVVYGSELHEVLGVRTPYKDWSTRRLNDIDAVENEDFEAAQICAPSGQTKKDHIIKLDIAKEMAMLERNEKGKQVRRYFIQIEKKYKANQFAGLSAELKAVIVVDKRVTKVENEVKMLGRELEDFKMDMPILGVEIDEITAAARRKGVECLGGKKSNAYHDRSLRSKVYHDIYGELKRQFGVSTYKAIKRSQCQDALGVINKYTLPYILEEQIKDCNAQINMEVA</sequence>
<dbReference type="InterPro" id="IPR013557">
    <property type="entry name" value="AntA/B_antirep"/>
</dbReference>
<dbReference type="EMBL" id="BHEO01000008">
    <property type="protein sequence ID" value="GBU05177.1"/>
    <property type="molecule type" value="Genomic_DNA"/>
</dbReference>
<comment type="caution">
    <text evidence="4">The sequence shown here is derived from an EMBL/GenBank/DDBJ whole genome shotgun (WGS) entry which is preliminary data.</text>
</comment>
<feature type="domain" description="AntA/AntB antirepressor" evidence="1">
    <location>
        <begin position="25"/>
        <end position="90"/>
    </location>
</feature>
<evidence type="ECO:0000259" key="2">
    <source>
        <dbReference type="Pfam" id="PF10552"/>
    </source>
</evidence>
<dbReference type="Pfam" id="PF08346">
    <property type="entry name" value="AntA"/>
    <property type="match status" value="1"/>
</dbReference>
<proteinExistence type="predicted"/>
<protein>
    <submittedName>
        <fullName evidence="3">Antirepressor</fullName>
    </submittedName>
    <submittedName>
        <fullName evidence="4">Phage anti-repressor protein</fullName>
    </submittedName>
</protein>
<dbReference type="Proteomes" id="UP000702954">
    <property type="component" value="Unassembled WGS sequence"/>
</dbReference>
<dbReference type="EMBL" id="SLZV01000007">
    <property type="protein sequence ID" value="TCS68615.1"/>
    <property type="molecule type" value="Genomic_DNA"/>
</dbReference>
<organism evidence="4 5">
    <name type="scientific">Faecalimonas umbilicata</name>
    <dbReference type="NCBI Taxonomy" id="1912855"/>
    <lineage>
        <taxon>Bacteria</taxon>
        <taxon>Bacillati</taxon>
        <taxon>Bacillota</taxon>
        <taxon>Clostridia</taxon>
        <taxon>Lachnospirales</taxon>
        <taxon>Lachnospiraceae</taxon>
        <taxon>Faecalimonas</taxon>
    </lineage>
</organism>
<evidence type="ECO:0000313" key="3">
    <source>
        <dbReference type="EMBL" id="GBU05177.1"/>
    </source>
</evidence>
<dbReference type="AlphaFoldDB" id="A0A4R3JPG1"/>
<keyword evidence="6" id="KW-1185">Reference proteome</keyword>
<evidence type="ECO:0000259" key="1">
    <source>
        <dbReference type="Pfam" id="PF08346"/>
    </source>
</evidence>
<dbReference type="Pfam" id="PF10552">
    <property type="entry name" value="ORF6C"/>
    <property type="match status" value="1"/>
</dbReference>
<dbReference type="InterPro" id="IPR018878">
    <property type="entry name" value="ORF6C_dom"/>
</dbReference>
<dbReference type="RefSeq" id="WP_116441711.1">
    <property type="nucleotide sequence ID" value="NZ_BHEO01000008.1"/>
</dbReference>
<dbReference type="PANTHER" id="PTHR36180">
    <property type="entry name" value="DNA-BINDING PROTEIN-RELATED-RELATED"/>
    <property type="match status" value="1"/>
</dbReference>
<reference evidence="4 5" key="2">
    <citation type="submission" date="2019-03" db="EMBL/GenBank/DDBJ databases">
        <title>Genomic Encyclopedia of Type Strains, Phase IV (KMG-IV): sequencing the most valuable type-strain genomes for metagenomic binning, comparative biology and taxonomic classification.</title>
        <authorList>
            <person name="Goeker M."/>
        </authorList>
    </citation>
    <scope>NUCLEOTIDE SEQUENCE [LARGE SCALE GENOMIC DNA]</scope>
    <source>
        <strain evidence="4 5">DSM 103426</strain>
    </source>
</reference>
<reference evidence="3 6" key="1">
    <citation type="journal article" date="2018" name="Int. J. Syst. Evol. Microbiol.">
        <title>Draft Genome Sequence of Faecalimonas umbilicata JCM 30896T, an Acetate-Producing Bacterium Isolated from Human Feces.</title>
        <authorList>
            <person name="Sakamoto M."/>
            <person name="Ikeyama N."/>
            <person name="Yuki M."/>
            <person name="Ohkuma M."/>
        </authorList>
    </citation>
    <scope>NUCLEOTIDE SEQUENCE [LARGE SCALE GENOMIC DNA]</scope>
    <source>
        <strain evidence="3 6">EGH7</strain>
    </source>
</reference>
<evidence type="ECO:0000313" key="6">
    <source>
        <dbReference type="Proteomes" id="UP000702954"/>
    </source>
</evidence>
<evidence type="ECO:0000313" key="5">
    <source>
        <dbReference type="Proteomes" id="UP000294613"/>
    </source>
</evidence>
<accession>A0A4R3JPG1</accession>
<gene>
    <name evidence="3" type="primary">pi355</name>
    <name evidence="4" type="ORF">EDD74_1074</name>
    <name evidence="3" type="ORF">FAEUMB_17180</name>
</gene>
<evidence type="ECO:0000313" key="4">
    <source>
        <dbReference type="EMBL" id="TCS68615.1"/>
    </source>
</evidence>
<name>A0A4R3JPG1_9FIRM</name>